<keyword evidence="3" id="KW-1185">Reference proteome</keyword>
<evidence type="ECO:0000313" key="3">
    <source>
        <dbReference type="Proteomes" id="UP000000845"/>
    </source>
</evidence>
<dbReference type="RefSeq" id="WP_012860347.1">
    <property type="nucleotide sequence ID" value="NC_013517.1"/>
</dbReference>
<dbReference type="EMBL" id="CP001739">
    <property type="protein sequence ID" value="ACZ07751.1"/>
    <property type="molecule type" value="Genomic_DNA"/>
</dbReference>
<evidence type="ECO:0000256" key="1">
    <source>
        <dbReference type="SAM" id="Phobius"/>
    </source>
</evidence>
<gene>
    <name evidence="2" type="ordered locus">Sterm_0879</name>
</gene>
<keyword evidence="1" id="KW-1133">Transmembrane helix</keyword>
<dbReference type="AlphaFoldDB" id="D1AR63"/>
<reference evidence="3" key="1">
    <citation type="submission" date="2009-09" db="EMBL/GenBank/DDBJ databases">
        <title>The complete chromosome of Sebaldella termitidis ATCC 33386.</title>
        <authorList>
            <consortium name="US DOE Joint Genome Institute (JGI-PGF)"/>
            <person name="Lucas S."/>
            <person name="Copeland A."/>
            <person name="Lapidus A."/>
            <person name="Glavina del Rio T."/>
            <person name="Dalin E."/>
            <person name="Tice H."/>
            <person name="Bruce D."/>
            <person name="Goodwin L."/>
            <person name="Pitluck S."/>
            <person name="Kyrpides N."/>
            <person name="Mavromatis K."/>
            <person name="Ivanova N."/>
            <person name="Mikhailova N."/>
            <person name="Sims D."/>
            <person name="Meincke L."/>
            <person name="Brettin T."/>
            <person name="Detter J.C."/>
            <person name="Han C."/>
            <person name="Larimer F."/>
            <person name="Land M."/>
            <person name="Hauser L."/>
            <person name="Markowitz V."/>
            <person name="Cheng J.F."/>
            <person name="Hugenholtz P."/>
            <person name="Woyke T."/>
            <person name="Wu D."/>
            <person name="Eisen J.A."/>
        </authorList>
    </citation>
    <scope>NUCLEOTIDE SEQUENCE [LARGE SCALE GENOMIC DNA]</scope>
    <source>
        <strain evidence="3">ATCC 33386 / NCTC 11300</strain>
    </source>
</reference>
<evidence type="ECO:0000313" key="2">
    <source>
        <dbReference type="EMBL" id="ACZ07751.1"/>
    </source>
</evidence>
<dbReference type="Proteomes" id="UP000000845">
    <property type="component" value="Chromosome"/>
</dbReference>
<proteinExistence type="predicted"/>
<dbReference type="KEGG" id="str:Sterm_0879"/>
<dbReference type="STRING" id="526218.Sterm_0879"/>
<sequence>MGNILNMIKIFLGTITIFDWILIGVAVVGVGYACYKNFDAVKQMGLEAMKQAQIKYFGATGAERKQKAIQIFKSMKFVQKSAILKLIPIEKLYDFFEKLYQKNKDEIKAK</sequence>
<keyword evidence="1" id="KW-0472">Membrane</keyword>
<accession>D1AR63</accession>
<protein>
    <submittedName>
        <fullName evidence="2">Uncharacterized protein</fullName>
    </submittedName>
</protein>
<keyword evidence="1" id="KW-0812">Transmembrane</keyword>
<reference evidence="2 3" key="2">
    <citation type="journal article" date="2010" name="Stand. Genomic Sci.">
        <title>Complete genome sequence of Sebaldella termitidis type strain (NCTC 11300).</title>
        <authorList>
            <person name="Harmon-Smith M."/>
            <person name="Celia L."/>
            <person name="Chertkov O."/>
            <person name="Lapidus A."/>
            <person name="Copeland A."/>
            <person name="Glavina Del Rio T."/>
            <person name="Nolan M."/>
            <person name="Lucas S."/>
            <person name="Tice H."/>
            <person name="Cheng J.F."/>
            <person name="Han C."/>
            <person name="Detter J.C."/>
            <person name="Bruce D."/>
            <person name="Goodwin L."/>
            <person name="Pitluck S."/>
            <person name="Pati A."/>
            <person name="Liolios K."/>
            <person name="Ivanova N."/>
            <person name="Mavromatis K."/>
            <person name="Mikhailova N."/>
            <person name="Chen A."/>
            <person name="Palaniappan K."/>
            <person name="Land M."/>
            <person name="Hauser L."/>
            <person name="Chang Y.J."/>
            <person name="Jeffries C.D."/>
            <person name="Brettin T."/>
            <person name="Goker M."/>
            <person name="Beck B."/>
            <person name="Bristow J."/>
            <person name="Eisen J.A."/>
            <person name="Markowitz V."/>
            <person name="Hugenholtz P."/>
            <person name="Kyrpides N.C."/>
            <person name="Klenk H.P."/>
            <person name="Chen F."/>
        </authorList>
    </citation>
    <scope>NUCLEOTIDE SEQUENCE [LARGE SCALE GENOMIC DNA]</scope>
    <source>
        <strain evidence="3">ATCC 33386 / NCTC 11300</strain>
    </source>
</reference>
<name>D1AR63_SEBTE</name>
<feature type="transmembrane region" description="Helical" evidence="1">
    <location>
        <begin position="12"/>
        <end position="35"/>
    </location>
</feature>
<organism evidence="2 3">
    <name type="scientific">Sebaldella termitidis (strain ATCC 33386 / NCTC 11300)</name>
    <dbReference type="NCBI Taxonomy" id="526218"/>
    <lineage>
        <taxon>Bacteria</taxon>
        <taxon>Fusobacteriati</taxon>
        <taxon>Fusobacteriota</taxon>
        <taxon>Fusobacteriia</taxon>
        <taxon>Fusobacteriales</taxon>
        <taxon>Leptotrichiaceae</taxon>
        <taxon>Sebaldella</taxon>
    </lineage>
</organism>
<dbReference type="HOGENOM" id="CLU_2169320_0_0_0"/>